<evidence type="ECO:0000256" key="1">
    <source>
        <dbReference type="ARBA" id="ARBA00004430"/>
    </source>
</evidence>
<evidence type="ECO:0000256" key="5">
    <source>
        <dbReference type="ARBA" id="ARBA00023273"/>
    </source>
</evidence>
<comment type="subcellular location">
    <subcellularLocation>
        <location evidence="1">Cytoplasm</location>
        <location evidence="1">Cytoskeleton</location>
        <location evidence="1">Cilium axoneme</location>
    </subcellularLocation>
</comment>
<sequence>DGSWRCLPLLKPLHITEARWVKRFFIGNLEAEIGGGIPFSGKEAHYLRAQIARISASTSVAPTDYYELSEEEDEEENPLGILKSESYEPKSVMEMLAEGLEAWVHYKPAILDQGRCSPMQEGEEDEEEEQEEVEDEENEEEEGSEIFEAKEEVEVPKLRSLSEDEAIGKLQPWNVKLSSKIAQKVSIMILQSNLWPGAFTFYDGKAFDHIYIGFGYKFSTYHYGPTIPIVFQKEYETGSDILETEDIEIEDEPPEEAEEEGDNEGEEPEEENEDEEDEGEGEEDEDD</sequence>
<keyword evidence="3" id="KW-0969">Cilium</keyword>
<evidence type="ECO:0000313" key="7">
    <source>
        <dbReference type="EMBL" id="GBM84941.1"/>
    </source>
</evidence>
<reference evidence="7 8" key="1">
    <citation type="journal article" date="2019" name="Sci. Rep.">
        <title>Orb-weaving spider Araneus ventricosus genome elucidates the spidroin gene catalogue.</title>
        <authorList>
            <person name="Kono N."/>
            <person name="Nakamura H."/>
            <person name="Ohtoshi R."/>
            <person name="Moran D.A.P."/>
            <person name="Shinohara A."/>
            <person name="Yoshida Y."/>
            <person name="Fujiwara M."/>
            <person name="Mori M."/>
            <person name="Tomita M."/>
            <person name="Arakawa K."/>
        </authorList>
    </citation>
    <scope>NUCLEOTIDE SEQUENCE [LARGE SCALE GENOMIC DNA]</scope>
</reference>
<dbReference type="GO" id="GO:0001534">
    <property type="term" value="C:radial spoke"/>
    <property type="evidence" value="ECO:0007669"/>
    <property type="project" value="InterPro"/>
</dbReference>
<proteinExistence type="predicted"/>
<dbReference type="PANTHER" id="PTHR13159:SF0">
    <property type="entry name" value="RADIAL SPOKE HEAD 6 HOMOLOG A"/>
    <property type="match status" value="1"/>
</dbReference>
<evidence type="ECO:0000256" key="4">
    <source>
        <dbReference type="ARBA" id="ARBA00023212"/>
    </source>
</evidence>
<comment type="caution">
    <text evidence="7">The sequence shown here is derived from an EMBL/GenBank/DDBJ whole genome shotgun (WGS) entry which is preliminary data.</text>
</comment>
<dbReference type="OrthoDB" id="272202at2759"/>
<dbReference type="EMBL" id="BGPR01003198">
    <property type="protein sequence ID" value="GBM84941.1"/>
    <property type="molecule type" value="Genomic_DNA"/>
</dbReference>
<keyword evidence="4" id="KW-0206">Cytoskeleton</keyword>
<keyword evidence="2" id="KW-0963">Cytoplasm</keyword>
<feature type="region of interest" description="Disordered" evidence="6">
    <location>
        <begin position="115"/>
        <end position="150"/>
    </location>
</feature>
<keyword evidence="8" id="KW-1185">Reference proteome</keyword>
<dbReference type="GO" id="GO:0035082">
    <property type="term" value="P:axoneme assembly"/>
    <property type="evidence" value="ECO:0007669"/>
    <property type="project" value="TreeGrafter"/>
</dbReference>
<name>A0A4Y2J3Y4_ARAVE</name>
<dbReference type="GO" id="GO:0060294">
    <property type="term" value="P:cilium movement involved in cell motility"/>
    <property type="evidence" value="ECO:0007669"/>
    <property type="project" value="InterPro"/>
</dbReference>
<dbReference type="Pfam" id="PF04712">
    <property type="entry name" value="Radial_spoke"/>
    <property type="match status" value="1"/>
</dbReference>
<dbReference type="PANTHER" id="PTHR13159">
    <property type="entry name" value="RADIAL SPOKEHEAD-RELATED"/>
    <property type="match status" value="1"/>
</dbReference>
<dbReference type="InterPro" id="IPR006802">
    <property type="entry name" value="Radial_spoke"/>
</dbReference>
<feature type="region of interest" description="Disordered" evidence="6">
    <location>
        <begin position="243"/>
        <end position="287"/>
    </location>
</feature>
<evidence type="ECO:0000256" key="6">
    <source>
        <dbReference type="SAM" id="MobiDB-lite"/>
    </source>
</evidence>
<organism evidence="7 8">
    <name type="scientific">Araneus ventricosus</name>
    <name type="common">Orbweaver spider</name>
    <name type="synonym">Epeira ventricosa</name>
    <dbReference type="NCBI Taxonomy" id="182803"/>
    <lineage>
        <taxon>Eukaryota</taxon>
        <taxon>Metazoa</taxon>
        <taxon>Ecdysozoa</taxon>
        <taxon>Arthropoda</taxon>
        <taxon>Chelicerata</taxon>
        <taxon>Arachnida</taxon>
        <taxon>Araneae</taxon>
        <taxon>Araneomorphae</taxon>
        <taxon>Entelegynae</taxon>
        <taxon>Araneoidea</taxon>
        <taxon>Araneidae</taxon>
        <taxon>Araneus</taxon>
    </lineage>
</organism>
<dbReference type="AlphaFoldDB" id="A0A4Y2J3Y4"/>
<dbReference type="Proteomes" id="UP000499080">
    <property type="component" value="Unassembled WGS sequence"/>
</dbReference>
<keyword evidence="5" id="KW-0966">Cell projection</keyword>
<protein>
    <submittedName>
        <fullName evidence="7">Radial spoke head protein 6 A</fullName>
    </submittedName>
</protein>
<evidence type="ECO:0000313" key="8">
    <source>
        <dbReference type="Proteomes" id="UP000499080"/>
    </source>
</evidence>
<feature type="non-terminal residue" evidence="7">
    <location>
        <position position="1"/>
    </location>
</feature>
<gene>
    <name evidence="7" type="primary">RSPH6A</name>
    <name evidence="7" type="ORF">AVEN_168248_1</name>
</gene>
<feature type="compositionally biased region" description="Acidic residues" evidence="6">
    <location>
        <begin position="121"/>
        <end position="145"/>
    </location>
</feature>
<accession>A0A4Y2J3Y4</accession>
<evidence type="ECO:0000256" key="2">
    <source>
        <dbReference type="ARBA" id="ARBA00022490"/>
    </source>
</evidence>
<evidence type="ECO:0000256" key="3">
    <source>
        <dbReference type="ARBA" id="ARBA00023069"/>
    </source>
</evidence>